<gene>
    <name evidence="6" type="ORF">MUN76_00315</name>
</gene>
<dbReference type="GO" id="GO:0016301">
    <property type="term" value="F:kinase activity"/>
    <property type="evidence" value="ECO:0007669"/>
    <property type="project" value="UniProtKB-KW"/>
</dbReference>
<proteinExistence type="inferred from homology"/>
<dbReference type="Gene3D" id="3.30.420.40">
    <property type="match status" value="2"/>
</dbReference>
<keyword evidence="7" id="KW-1185">Reference proteome</keyword>
<dbReference type="PANTHER" id="PTHR43095">
    <property type="entry name" value="SUGAR KINASE"/>
    <property type="match status" value="1"/>
</dbReference>
<sequence length="445" mass="45852">MTASGMTAALLVGLDIGTTSAKAVVFASDGRPLATGRAATHWRTTATGTETTAASLRDAAFAALAAALDAAPEGRVIGVGVASLAESGVLLDAEDRSIAPVIAWYDTRDARELEALDEELGAEGFSAVTGLPRAQQWSLTKSRWLSHDLDLSRARRRLSVAEWIAYALGGRAASEPSLASRTGWLDLARREWWDAALQFSRVRRSWLPDLTDAGTDLGAVTAAVHSRLTGARIAVAGHDHQVAAVGAGAWSSGDVLDSCGTAEALVRTANPGLAPSTITALTGAGITVGWHALPGHWCLLGATEGGRALGRTLEAIGVRDVSLGLDAAARALPPPSVRIDSATPANRIAALVGDGLAPEMIWRGAVEGVTAEAQRLDACMSASSGPSRRVIAVGGWTASTALIDAKRRRLGTVEVPELAEAGSRGAALFAGVAAGLWRSVTSSAW</sequence>
<evidence type="ECO:0000313" key="7">
    <source>
        <dbReference type="Proteomes" id="UP000831775"/>
    </source>
</evidence>
<name>A0ABY4FVX9_9MICO</name>
<dbReference type="EMBL" id="CP095043">
    <property type="protein sequence ID" value="UOQ60470.1"/>
    <property type="molecule type" value="Genomic_DNA"/>
</dbReference>
<accession>A0ABY4FVX9</accession>
<evidence type="ECO:0000256" key="1">
    <source>
        <dbReference type="ARBA" id="ARBA00009156"/>
    </source>
</evidence>
<reference evidence="6 7" key="1">
    <citation type="submission" date="2022-04" db="EMBL/GenBank/DDBJ databases">
        <title>Leucobacter sp. isolated from rhizosphere of onion.</title>
        <authorList>
            <person name="Won M."/>
            <person name="Lee C.-M."/>
            <person name="Woen H.-Y."/>
            <person name="Kwon S.-W."/>
        </authorList>
    </citation>
    <scope>NUCLEOTIDE SEQUENCE [LARGE SCALE GENOMIC DNA]</scope>
    <source>
        <strain evidence="6 7">H25R-14</strain>
    </source>
</reference>
<dbReference type="InterPro" id="IPR018484">
    <property type="entry name" value="FGGY_N"/>
</dbReference>
<evidence type="ECO:0000256" key="4">
    <source>
        <dbReference type="ARBA" id="ARBA00022777"/>
    </source>
</evidence>
<dbReference type="Pfam" id="PF00370">
    <property type="entry name" value="FGGY_N"/>
    <property type="match status" value="1"/>
</dbReference>
<dbReference type="InterPro" id="IPR043129">
    <property type="entry name" value="ATPase_NBD"/>
</dbReference>
<comment type="similarity">
    <text evidence="1">Belongs to the FGGY kinase family.</text>
</comment>
<dbReference type="Proteomes" id="UP000831775">
    <property type="component" value="Chromosome"/>
</dbReference>
<evidence type="ECO:0000259" key="5">
    <source>
        <dbReference type="Pfam" id="PF00370"/>
    </source>
</evidence>
<keyword evidence="2" id="KW-0859">Xylose metabolism</keyword>
<feature type="domain" description="Carbohydrate kinase FGGY N-terminal" evidence="5">
    <location>
        <begin position="11"/>
        <end position="246"/>
    </location>
</feature>
<keyword evidence="2" id="KW-0119">Carbohydrate metabolism</keyword>
<evidence type="ECO:0000256" key="2">
    <source>
        <dbReference type="ARBA" id="ARBA00022629"/>
    </source>
</evidence>
<dbReference type="CDD" id="cd07773">
    <property type="entry name" value="ASKHA_NBD_FGGY_FK"/>
    <property type="match status" value="1"/>
</dbReference>
<keyword evidence="4 6" id="KW-0418">Kinase</keyword>
<evidence type="ECO:0000256" key="3">
    <source>
        <dbReference type="ARBA" id="ARBA00022679"/>
    </source>
</evidence>
<evidence type="ECO:0000313" key="6">
    <source>
        <dbReference type="EMBL" id="UOQ60470.1"/>
    </source>
</evidence>
<dbReference type="SUPFAM" id="SSF53067">
    <property type="entry name" value="Actin-like ATPase domain"/>
    <property type="match status" value="2"/>
</dbReference>
<dbReference type="InterPro" id="IPR000577">
    <property type="entry name" value="Carb_kinase_FGGY"/>
</dbReference>
<dbReference type="InterPro" id="IPR050406">
    <property type="entry name" value="FGGY_Carb_Kinase"/>
</dbReference>
<dbReference type="RefSeq" id="WP_244686135.1">
    <property type="nucleotide sequence ID" value="NZ_CP095043.1"/>
</dbReference>
<organism evidence="6 7">
    <name type="scientific">Leucobacter rhizosphaerae</name>
    <dbReference type="NCBI Taxonomy" id="2932245"/>
    <lineage>
        <taxon>Bacteria</taxon>
        <taxon>Bacillati</taxon>
        <taxon>Actinomycetota</taxon>
        <taxon>Actinomycetes</taxon>
        <taxon>Micrococcales</taxon>
        <taxon>Microbacteriaceae</taxon>
        <taxon>Leucobacter</taxon>
    </lineage>
</organism>
<dbReference type="PIRSF" id="PIRSF000538">
    <property type="entry name" value="GlpK"/>
    <property type="match status" value="1"/>
</dbReference>
<protein>
    <submittedName>
        <fullName evidence="6">FGGY family carbohydrate kinase</fullName>
    </submittedName>
</protein>
<keyword evidence="3" id="KW-0808">Transferase</keyword>
<dbReference type="PANTHER" id="PTHR43095:SF5">
    <property type="entry name" value="XYLULOSE KINASE"/>
    <property type="match status" value="1"/>
</dbReference>